<evidence type="ECO:0000313" key="3">
    <source>
        <dbReference type="Proteomes" id="UP000218327"/>
    </source>
</evidence>
<evidence type="ECO:0000313" key="2">
    <source>
        <dbReference type="EMBL" id="PCJ19047.1"/>
    </source>
</evidence>
<accession>A0A2A5AIB5</accession>
<feature type="signal peptide" evidence="1">
    <location>
        <begin position="1"/>
        <end position="23"/>
    </location>
</feature>
<dbReference type="AlphaFoldDB" id="A0A2A5AIB5"/>
<sequence>MIILRFARLIPLWLILQGQMAVAADSLESTDEPEESALQLSTRLIQQRDLFDLQLEALESEYGPFDRSLLEPLQGLTKLLVEAGDLDEADRVLSRRLQLLRIDEGLNTLNQIPVLVEQISNDLERGQWKAITGHFEHIVLLHTQNPDAGVEPVLNAMNDLLSWHYSAIYIDEPLERIDHFFDAREIQQGIISLAEREFETDREMLIPWLYELALEQLHIAAILTSQDELGHEARGIIKSTEAGALRFLRRGLSIVKIIQGIVETMDDPEAEAMAMLYVADFQMNLRDHTPSVFGAISRITIGRRGVADGTYRQAMKMLETAGVTEQRIEAFFARPVLLPVPQYHFSLDAALTQQVTDGYKIQQSAEDTTAINNGINMGDFVAWNKSLPSVRRPVMHLLTVPFGMELNTVQVRFSINSIGKARSARAVQTDPNTPRINNDGKNAIKGMQFRPVFIRGKFRKIRNVTMQYSSPPY</sequence>
<organism evidence="2 3">
    <name type="scientific">SAR86 cluster bacterium</name>
    <dbReference type="NCBI Taxonomy" id="2030880"/>
    <lineage>
        <taxon>Bacteria</taxon>
        <taxon>Pseudomonadati</taxon>
        <taxon>Pseudomonadota</taxon>
        <taxon>Gammaproteobacteria</taxon>
        <taxon>SAR86 cluster</taxon>
    </lineage>
</organism>
<dbReference type="Proteomes" id="UP000218327">
    <property type="component" value="Unassembled WGS sequence"/>
</dbReference>
<reference evidence="3" key="1">
    <citation type="submission" date="2017-08" db="EMBL/GenBank/DDBJ databases">
        <title>A dynamic microbial community with high functional redundancy inhabits the cold, oxic subseafloor aquifer.</title>
        <authorList>
            <person name="Tully B.J."/>
            <person name="Wheat C.G."/>
            <person name="Glazer B.T."/>
            <person name="Huber J.A."/>
        </authorList>
    </citation>
    <scope>NUCLEOTIDE SEQUENCE [LARGE SCALE GENOMIC DNA]</scope>
</reference>
<proteinExistence type="predicted"/>
<feature type="chain" id="PRO_5012065514" evidence="1">
    <location>
        <begin position="24"/>
        <end position="473"/>
    </location>
</feature>
<keyword evidence="1" id="KW-0732">Signal</keyword>
<gene>
    <name evidence="2" type="ORF">COA96_16415</name>
</gene>
<protein>
    <submittedName>
        <fullName evidence="2">Uncharacterized protein</fullName>
    </submittedName>
</protein>
<name>A0A2A5AIB5_9GAMM</name>
<evidence type="ECO:0000256" key="1">
    <source>
        <dbReference type="SAM" id="SignalP"/>
    </source>
</evidence>
<dbReference type="EMBL" id="NVVJ01000093">
    <property type="protein sequence ID" value="PCJ19047.1"/>
    <property type="molecule type" value="Genomic_DNA"/>
</dbReference>
<comment type="caution">
    <text evidence="2">The sequence shown here is derived from an EMBL/GenBank/DDBJ whole genome shotgun (WGS) entry which is preliminary data.</text>
</comment>